<evidence type="ECO:0000313" key="1">
    <source>
        <dbReference type="EMBL" id="CAA9238112.1"/>
    </source>
</evidence>
<protein>
    <submittedName>
        <fullName evidence="1">Uncharacterized protein</fullName>
    </submittedName>
</protein>
<dbReference type="EMBL" id="CADCTD010000051">
    <property type="protein sequence ID" value="CAA9238112.1"/>
    <property type="molecule type" value="Genomic_DNA"/>
</dbReference>
<proteinExistence type="predicted"/>
<sequence>SVDRVRRAARRDADAGLGRLAPRHRFLVGRPARRRGGGRFRSRDRL</sequence>
<feature type="non-terminal residue" evidence="1">
    <location>
        <position position="1"/>
    </location>
</feature>
<gene>
    <name evidence="1" type="ORF">AVDCRST_MAG27-1285</name>
</gene>
<reference evidence="1" key="1">
    <citation type="submission" date="2020-02" db="EMBL/GenBank/DDBJ databases">
        <authorList>
            <person name="Meier V. D."/>
        </authorList>
    </citation>
    <scope>NUCLEOTIDE SEQUENCE</scope>
    <source>
        <strain evidence="1">AVDCRST_MAG27</strain>
    </source>
</reference>
<organism evidence="1">
    <name type="scientific">uncultured Craurococcus sp</name>
    <dbReference type="NCBI Taxonomy" id="1135998"/>
    <lineage>
        <taxon>Bacteria</taxon>
        <taxon>Pseudomonadati</taxon>
        <taxon>Pseudomonadota</taxon>
        <taxon>Alphaproteobacteria</taxon>
        <taxon>Acetobacterales</taxon>
        <taxon>Acetobacteraceae</taxon>
        <taxon>Craurococcus</taxon>
        <taxon>environmental samples</taxon>
    </lineage>
</organism>
<feature type="non-terminal residue" evidence="1">
    <location>
        <position position="46"/>
    </location>
</feature>
<accession>A0A6J4HYZ9</accession>
<name>A0A6J4HYZ9_9PROT</name>
<dbReference type="AlphaFoldDB" id="A0A6J4HYZ9"/>